<dbReference type="InterPro" id="IPR013783">
    <property type="entry name" value="Ig-like_fold"/>
</dbReference>
<protein>
    <submittedName>
        <fullName evidence="1">T9SS type A sorting domain-containing protein</fullName>
    </submittedName>
</protein>
<dbReference type="EMBL" id="DRIG01000095">
    <property type="protein sequence ID" value="HEC79298.1"/>
    <property type="molecule type" value="Genomic_DNA"/>
</dbReference>
<dbReference type="InterPro" id="IPR026444">
    <property type="entry name" value="Secre_tail"/>
</dbReference>
<comment type="caution">
    <text evidence="1">The sequence shown here is derived from an EMBL/GenBank/DDBJ whole genome shotgun (WGS) entry which is preliminary data.</text>
</comment>
<accession>A0A9C9ENE6</accession>
<evidence type="ECO:0000313" key="2">
    <source>
        <dbReference type="Proteomes" id="UP000885826"/>
    </source>
</evidence>
<name>A0A9C9ENE6_UNCW3</name>
<dbReference type="Proteomes" id="UP000885826">
    <property type="component" value="Unassembled WGS sequence"/>
</dbReference>
<organism evidence="1 2">
    <name type="scientific">candidate division WOR-3 bacterium</name>
    <dbReference type="NCBI Taxonomy" id="2052148"/>
    <lineage>
        <taxon>Bacteria</taxon>
        <taxon>Bacteria division WOR-3</taxon>
    </lineage>
</organism>
<sequence length="905" mass="100849">MIFIIFLLLYPEADKAVGVSDKGELSNVTSNFGLIANLHYFTPAFHWPNSAPFQHQYCPGLGFLAARNDTVIESFLDLAAPEWAPLEGSNGSLYSGDVTTPDGTPIFATSDNVDTWPETGSGSFWPGPYRRDLETGEEVEGEFTSDQDLFCIFNDQDVFGIQVNQSGYSYGRIYAQDFIFYDFKIYNTRNTPLNDLYLGFRGNFRCDYDMHDYIGLYRDSVVTFVYYWDADGVPQEPWQSLGMIGVGFLNQEITDFHYYRKQDEPSDDYRLYPIIISDPSDPNIDSSLYFHGDDIHIDDPSFVQSLPPDSTSAYNYIVSSGPKTIAPGDTLQFTIVVICGSDSSDLFDNLNRALIMADNYFQGSGPPSPPTVYGIPGDQRVTLYWNPQPSESSVDIISGKHDFEGYKIYRSDDQGKTWGKEITNEKGEVVGYVPIAQFDLIDSIYGTDPAFPYQSLGNETGLQHTFIDSTVYNGIEYWYCVAAYDKGNQNPDSLEPSYENPRGRPEAANIVSVIPAAAPAGYNPAYIQNGDTLEPIGGPCEGLAVVTILNPSEILGHTYEITFNDSLFVDTAWVDSTTFNLFDVTAQETIFSEQELSDSSLDNIPVVNGFRLTLLNTESGVKSLGWTKVSGDTCTFTWWTGYVGSMGPIYTYISGNADFRIVVDHNNPATVRIDDGFGGNYSPIQIPIRVYDITDTLNPIDVSDSTWLVDYAYAYPGNPLFGPEGWDLIPGGAGYNSNPTGVSYGFVDQIGCWNNKGEAVYFATQNGPATAIAPSEGDEFTIITYKPFSSKIKYQFTVVPSSINSDAVDLNSVKVVPNPYILHSRFENTPYDRRIMFTNLPEECEIQIYNIAGEHITTINHNNNLSYEFWDLRTKYGLEVAYGLYIFVVKTDEQTKAKGKFIIVK</sequence>
<dbReference type="NCBIfam" id="TIGR04183">
    <property type="entry name" value="Por_Secre_tail"/>
    <property type="match status" value="1"/>
</dbReference>
<gene>
    <name evidence="1" type="ORF">ENI34_09220</name>
</gene>
<dbReference type="Gene3D" id="2.60.40.4070">
    <property type="match status" value="1"/>
</dbReference>
<dbReference type="AlphaFoldDB" id="A0A9C9ENE6"/>
<proteinExistence type="predicted"/>
<evidence type="ECO:0000313" key="1">
    <source>
        <dbReference type="EMBL" id="HEC79298.1"/>
    </source>
</evidence>
<reference evidence="1" key="1">
    <citation type="journal article" date="2020" name="mSystems">
        <title>Genome- and Community-Level Interaction Insights into Carbon Utilization and Element Cycling Functions of Hydrothermarchaeota in Hydrothermal Sediment.</title>
        <authorList>
            <person name="Zhou Z."/>
            <person name="Liu Y."/>
            <person name="Xu W."/>
            <person name="Pan J."/>
            <person name="Luo Z.H."/>
            <person name="Li M."/>
        </authorList>
    </citation>
    <scope>NUCLEOTIDE SEQUENCE</scope>
    <source>
        <strain evidence="1">HyVt-388</strain>
    </source>
</reference>
<dbReference type="Gene3D" id="2.60.40.10">
    <property type="entry name" value="Immunoglobulins"/>
    <property type="match status" value="1"/>
</dbReference>